<comment type="similarity">
    <text evidence="2">Belongs to the methyl-accepting chemotaxis (MCP) protein family.</text>
</comment>
<evidence type="ECO:0000313" key="6">
    <source>
        <dbReference type="EMBL" id="TYC52669.1"/>
    </source>
</evidence>
<dbReference type="OrthoDB" id="8559696at2"/>
<accession>A0A6C2CGL2</accession>
<comment type="caution">
    <text evidence="6">The sequence shown here is derived from an EMBL/GenBank/DDBJ whole genome shotgun (WGS) entry which is preliminary data.</text>
</comment>
<proteinExistence type="inferred from homology"/>
<dbReference type="GO" id="GO:0006935">
    <property type="term" value="P:chemotaxis"/>
    <property type="evidence" value="ECO:0007669"/>
    <property type="project" value="InterPro"/>
</dbReference>
<gene>
    <name evidence="6" type="ORF">ETQ85_22545</name>
</gene>
<dbReference type="SUPFAM" id="SSF58104">
    <property type="entry name" value="Methyl-accepting chemotaxis protein (MCP) signaling domain"/>
    <property type="match status" value="1"/>
</dbReference>
<keyword evidence="7" id="KW-1185">Reference proteome</keyword>
<dbReference type="SMART" id="SM00283">
    <property type="entry name" value="MA"/>
    <property type="match status" value="1"/>
</dbReference>
<keyword evidence="4" id="KW-1133">Transmembrane helix</keyword>
<dbReference type="RefSeq" id="WP_148581307.1">
    <property type="nucleotide sequence ID" value="NZ_SDKK01000031.1"/>
</dbReference>
<protein>
    <submittedName>
        <fullName evidence="6">Chemotaxis protein</fullName>
    </submittedName>
</protein>
<dbReference type="GO" id="GO:0007165">
    <property type="term" value="P:signal transduction"/>
    <property type="evidence" value="ECO:0007669"/>
    <property type="project" value="UniProtKB-KW"/>
</dbReference>
<keyword evidence="4" id="KW-0812">Transmembrane</keyword>
<dbReference type="InterPro" id="IPR004089">
    <property type="entry name" value="MCPsignal_dom"/>
</dbReference>
<evidence type="ECO:0000313" key="7">
    <source>
        <dbReference type="Proteomes" id="UP000389128"/>
    </source>
</evidence>
<evidence type="ECO:0000259" key="5">
    <source>
        <dbReference type="PROSITE" id="PS50111"/>
    </source>
</evidence>
<dbReference type="InterPro" id="IPR004090">
    <property type="entry name" value="Chemotax_Me-accpt_rcpt"/>
</dbReference>
<keyword evidence="1 3" id="KW-0807">Transducer</keyword>
<evidence type="ECO:0000256" key="1">
    <source>
        <dbReference type="ARBA" id="ARBA00023224"/>
    </source>
</evidence>
<evidence type="ECO:0000256" key="4">
    <source>
        <dbReference type="SAM" id="Phobius"/>
    </source>
</evidence>
<evidence type="ECO:0000256" key="2">
    <source>
        <dbReference type="ARBA" id="ARBA00029447"/>
    </source>
</evidence>
<dbReference type="Pfam" id="PF00015">
    <property type="entry name" value="MCPsignal"/>
    <property type="match status" value="1"/>
</dbReference>
<reference evidence="6 7" key="1">
    <citation type="submission" date="2019-01" db="EMBL/GenBank/DDBJ databases">
        <title>Zoogloea oleivorans genome sequencing and assembly.</title>
        <authorList>
            <person name="Tancsics A."/>
            <person name="Farkas M."/>
            <person name="Kriszt B."/>
            <person name="Maroti G."/>
            <person name="Horvath B."/>
        </authorList>
    </citation>
    <scope>NUCLEOTIDE SEQUENCE [LARGE SCALE GENOMIC DNA]</scope>
    <source>
        <strain evidence="6 7">Buc</strain>
    </source>
</reference>
<dbReference type="PRINTS" id="PR00260">
    <property type="entry name" value="CHEMTRNSDUCR"/>
</dbReference>
<dbReference type="GO" id="GO:0016020">
    <property type="term" value="C:membrane"/>
    <property type="evidence" value="ECO:0007669"/>
    <property type="project" value="InterPro"/>
</dbReference>
<feature type="transmembrane region" description="Helical" evidence="4">
    <location>
        <begin position="35"/>
        <end position="55"/>
    </location>
</feature>
<keyword evidence="4" id="KW-0472">Membrane</keyword>
<sequence>MMMTLSRSTAVIAGLFWSALMVGVAALFLDAGWALAVLCGLLTSGWIGLVFALPISMPSVETASATPQVESLVAVEGVLRESTRLFRQQHEAIREEVNRVQDMLSGAIVTLTRSFQGILAATNAQQSIAMGLAQDDDSGGDPATRFDEFVSHTSEVMQRVVDSVIMNSKLGMELVELTDRISKRAADVESILGEIGGIAKQTNLLALNAAIEAARAGEAGRGFAVVADEVRDLSTRTSQFSQQIAVVMKSMREGVKGTEEAIEKMASTDMNFALESKQQVEHVLTSMEGINQQRSSAIARLGQHTHTMDAEVNRAVTALQFQDMVSQLIGHVDRRVDGLNSLMKEFDALSDGIRHALAEGDVNPLRRATESVRTQLSMLAAAVENSPVRQQEVSHGEIDLF</sequence>
<dbReference type="PANTHER" id="PTHR32089:SF112">
    <property type="entry name" value="LYSOZYME-LIKE PROTEIN-RELATED"/>
    <property type="match status" value="1"/>
</dbReference>
<dbReference type="Proteomes" id="UP000389128">
    <property type="component" value="Unassembled WGS sequence"/>
</dbReference>
<evidence type="ECO:0000256" key="3">
    <source>
        <dbReference type="PROSITE-ProRule" id="PRU00284"/>
    </source>
</evidence>
<dbReference type="Gene3D" id="1.10.287.950">
    <property type="entry name" value="Methyl-accepting chemotaxis protein"/>
    <property type="match status" value="1"/>
</dbReference>
<dbReference type="GO" id="GO:0004888">
    <property type="term" value="F:transmembrane signaling receptor activity"/>
    <property type="evidence" value="ECO:0007669"/>
    <property type="project" value="InterPro"/>
</dbReference>
<name>A0A6C2CGL2_9RHOO</name>
<dbReference type="AlphaFoldDB" id="A0A6C2CGL2"/>
<organism evidence="6 7">
    <name type="scientific">Zoogloea oleivorans</name>
    <dbReference type="NCBI Taxonomy" id="1552750"/>
    <lineage>
        <taxon>Bacteria</taxon>
        <taxon>Pseudomonadati</taxon>
        <taxon>Pseudomonadota</taxon>
        <taxon>Betaproteobacteria</taxon>
        <taxon>Rhodocyclales</taxon>
        <taxon>Zoogloeaceae</taxon>
        <taxon>Zoogloea</taxon>
    </lineage>
</organism>
<dbReference type="PANTHER" id="PTHR32089">
    <property type="entry name" value="METHYL-ACCEPTING CHEMOTAXIS PROTEIN MCPB"/>
    <property type="match status" value="1"/>
</dbReference>
<dbReference type="EMBL" id="SDKK01000031">
    <property type="protein sequence ID" value="TYC52669.1"/>
    <property type="molecule type" value="Genomic_DNA"/>
</dbReference>
<feature type="domain" description="Methyl-accepting transducer" evidence="5">
    <location>
        <begin position="173"/>
        <end position="323"/>
    </location>
</feature>
<dbReference type="PROSITE" id="PS50111">
    <property type="entry name" value="CHEMOTAXIS_TRANSDUC_2"/>
    <property type="match status" value="1"/>
</dbReference>